<dbReference type="PANTHER" id="PTHR34512">
    <property type="entry name" value="CELL SURFACE PROTEIN"/>
    <property type="match status" value="1"/>
</dbReference>
<dbReference type="SMART" id="SM00564">
    <property type="entry name" value="PQQ"/>
    <property type="match status" value="11"/>
</dbReference>
<dbReference type="InterPro" id="IPR011047">
    <property type="entry name" value="Quinoprotein_ADH-like_sf"/>
</dbReference>
<feature type="domain" description="Pyrrolo-quinoline quinone repeat" evidence="3">
    <location>
        <begin position="728"/>
        <end position="807"/>
    </location>
</feature>
<dbReference type="EMBL" id="JAEHOD010000043">
    <property type="protein sequence ID" value="KAG2438447.1"/>
    <property type="molecule type" value="Genomic_DNA"/>
</dbReference>
<feature type="region of interest" description="Disordered" evidence="1">
    <location>
        <begin position="832"/>
        <end position="901"/>
    </location>
</feature>
<dbReference type="OrthoDB" id="536707at2759"/>
<name>A0A835W2S3_9CHLO</name>
<feature type="compositionally biased region" description="Polar residues" evidence="1">
    <location>
        <begin position="832"/>
        <end position="846"/>
    </location>
</feature>
<evidence type="ECO:0000313" key="5">
    <source>
        <dbReference type="Proteomes" id="UP000613740"/>
    </source>
</evidence>
<organism evidence="4 5">
    <name type="scientific">Chlamydomonas schloesseri</name>
    <dbReference type="NCBI Taxonomy" id="2026947"/>
    <lineage>
        <taxon>Eukaryota</taxon>
        <taxon>Viridiplantae</taxon>
        <taxon>Chlorophyta</taxon>
        <taxon>core chlorophytes</taxon>
        <taxon>Chlorophyceae</taxon>
        <taxon>CS clade</taxon>
        <taxon>Chlamydomonadales</taxon>
        <taxon>Chlamydomonadaceae</taxon>
        <taxon>Chlamydomonas</taxon>
    </lineage>
</organism>
<proteinExistence type="predicted"/>
<keyword evidence="2" id="KW-0732">Signal</keyword>
<accession>A0A835W2S3</accession>
<dbReference type="InterPro" id="IPR018391">
    <property type="entry name" value="PQQ_b-propeller_rpt"/>
</dbReference>
<keyword evidence="5" id="KW-1185">Reference proteome</keyword>
<feature type="compositionally biased region" description="Pro residues" evidence="1">
    <location>
        <begin position="848"/>
        <end position="884"/>
    </location>
</feature>
<feature type="region of interest" description="Disordered" evidence="1">
    <location>
        <begin position="424"/>
        <end position="448"/>
    </location>
</feature>
<evidence type="ECO:0000259" key="3">
    <source>
        <dbReference type="Pfam" id="PF13360"/>
    </source>
</evidence>
<comment type="caution">
    <text evidence="4">The sequence shown here is derived from an EMBL/GenBank/DDBJ whole genome shotgun (WGS) entry which is preliminary data.</text>
</comment>
<gene>
    <name evidence="4" type="ORF">HYH02_010902</name>
</gene>
<dbReference type="Proteomes" id="UP000613740">
    <property type="component" value="Unassembled WGS sequence"/>
</dbReference>
<feature type="signal peptide" evidence="2">
    <location>
        <begin position="1"/>
        <end position="19"/>
    </location>
</feature>
<dbReference type="InterPro" id="IPR002372">
    <property type="entry name" value="PQQ_rpt_dom"/>
</dbReference>
<dbReference type="PANTHER" id="PTHR34512:SF30">
    <property type="entry name" value="OUTER MEMBRANE PROTEIN ASSEMBLY FACTOR BAMB"/>
    <property type="match status" value="1"/>
</dbReference>
<feature type="domain" description="Pyrrolo-quinoline quinone repeat" evidence="3">
    <location>
        <begin position="73"/>
        <end position="224"/>
    </location>
</feature>
<feature type="domain" description="Pyrrolo-quinoline quinone repeat" evidence="3">
    <location>
        <begin position="460"/>
        <end position="545"/>
    </location>
</feature>
<evidence type="ECO:0000256" key="2">
    <source>
        <dbReference type="SAM" id="SignalP"/>
    </source>
</evidence>
<dbReference type="AlphaFoldDB" id="A0A835W2S3"/>
<sequence>MELLVWALLAAITSWLASGQTPQTCWVSVVETAENATAAAGVAGLPLSTRPAQATEAADGGGLVLLSLQRALVAYSLAQRRVAWRFAWQPLTEVMADGDVFSYPIRQDGACPLALDEAAGLVYLGAGDRVLYALDLSSGRPRWSWRSSQAFESVVAGGGRVLVSTTDYRQVALDGASGQLAWQLQFRRLSSPQTGVFGDVLVRPDQDGAIWGISVTTGKVLWLQPPLRRLPMINFWDDMPHDPDAGLVYVTDDAGYMYALHLRTGRVAWEANVASQLSQKRVINVAAAEGRVFTLTGIDPGVDPAGLTARATAWNASTGEKLWEQLMLVGSCGAGGMRVVPQLGALVLGRTMTWGGAITPIQYSVSDMATGSILWSLPMGGRFCTTPTQYLPGSGLLLLTTVSEDRSSLELTLLPATVGATCPQKAGEEETGLSTPHAASPPLAPEPPRPAVLPGPDYCWRAQLSQLPLADPATDGQLVYGQDNRGMAIGVDVRTGAVAWKSAACGLYSIWPGSPLVAGGVVYMICATSRVLALNATTGRLLWRTRPICLFPYVKPRRTCTARGSYGHPAISLDLGLVYFGGPDRSYYAFNATTGEEVWNYYEGNQLVTYSSSVGLHSAASGAGSGAGSGLLLYAVAGSDAGDTMKLLALNATDGTLVWSRVADGITGDNGPLKFVNDTLAVGTSNGQLQLFSVGLEGGDVLWSMPVTDKPIYGVERDGDTLYFGDDDGWVRAVSISATRVLWEVNTMELPELDGVPIAFNEIEPRPVYSRGRLYVTCRAGLLVLDAATGAVLWAELSQRSLASPLVIERPEGAQVVVGQYLDKLVSISPNCKPTGRGESTLSFISGSPPPPSPLPPPLPPPPQPTPTPPIPVVVSSSPPPMPRLSPVASSWPPPPATRNATTCPVCPSPAAAVNCTSVALPNSNRGSGAKLLRVSLGLSGVSAKALKSDAKAQAALAGAVDRVAGGTGVRVEVESVSSANGGGVGAGGSADVAVVRLRVEVQQQGGSSKRVAAVVAALEASVLEDSSSVRVGGVSSGSGGGSSKLLHVSPMQAALLVAAAAAGGHHEGGQRPAVLLASARVRTLVVVTSD</sequence>
<dbReference type="InterPro" id="IPR015943">
    <property type="entry name" value="WD40/YVTN_repeat-like_dom_sf"/>
</dbReference>
<evidence type="ECO:0000256" key="1">
    <source>
        <dbReference type="SAM" id="MobiDB-lite"/>
    </source>
</evidence>
<dbReference type="Gene3D" id="2.130.10.10">
    <property type="entry name" value="YVTN repeat-like/Quinoprotein amine dehydrogenase"/>
    <property type="match status" value="4"/>
</dbReference>
<evidence type="ECO:0000313" key="4">
    <source>
        <dbReference type="EMBL" id="KAG2438447.1"/>
    </source>
</evidence>
<feature type="chain" id="PRO_5033011200" description="Pyrrolo-quinoline quinone repeat domain-containing protein" evidence="2">
    <location>
        <begin position="20"/>
        <end position="1091"/>
    </location>
</feature>
<reference evidence="4" key="1">
    <citation type="journal article" date="2020" name="bioRxiv">
        <title>Comparative genomics of Chlamydomonas.</title>
        <authorList>
            <person name="Craig R.J."/>
            <person name="Hasan A.R."/>
            <person name="Ness R.W."/>
            <person name="Keightley P.D."/>
        </authorList>
    </citation>
    <scope>NUCLEOTIDE SEQUENCE</scope>
    <source>
        <strain evidence="4">CCAP 11/173</strain>
    </source>
</reference>
<dbReference type="Pfam" id="PF13360">
    <property type="entry name" value="PQQ_2"/>
    <property type="match status" value="3"/>
</dbReference>
<protein>
    <recommendedName>
        <fullName evidence="3">Pyrrolo-quinoline quinone repeat domain-containing protein</fullName>
    </recommendedName>
</protein>
<dbReference type="SUPFAM" id="SSF50998">
    <property type="entry name" value="Quinoprotein alcohol dehydrogenase-like"/>
    <property type="match status" value="2"/>
</dbReference>